<keyword evidence="2" id="KW-1185">Reference proteome</keyword>
<accession>A0A1M7YBH4</accession>
<dbReference type="AlphaFoldDB" id="A0A1M7YBH4"/>
<sequence length="106" mass="12303">MQFCKECGGALNLFESNDEEVCWCCVQKREKVQVPPPPPLPSTDFDDFVGATFSCENEILMLTAKEGWVLWSGPLSQPVPFETIIKRARQIYRIRRKRRQHSDERS</sequence>
<name>A0A1M7YBH4_9BACT</name>
<dbReference type="Proteomes" id="UP000184603">
    <property type="component" value="Unassembled WGS sequence"/>
</dbReference>
<dbReference type="OrthoDB" id="5432524at2"/>
<gene>
    <name evidence="1" type="ORF">SAMN02745220_03147</name>
</gene>
<organism evidence="1 2">
    <name type="scientific">Desulfopila aestuarii DSM 18488</name>
    <dbReference type="NCBI Taxonomy" id="1121416"/>
    <lineage>
        <taxon>Bacteria</taxon>
        <taxon>Pseudomonadati</taxon>
        <taxon>Thermodesulfobacteriota</taxon>
        <taxon>Desulfobulbia</taxon>
        <taxon>Desulfobulbales</taxon>
        <taxon>Desulfocapsaceae</taxon>
        <taxon>Desulfopila</taxon>
    </lineage>
</organism>
<protein>
    <submittedName>
        <fullName evidence="1">Uncharacterized protein</fullName>
    </submittedName>
</protein>
<dbReference type="EMBL" id="FRFE01000016">
    <property type="protein sequence ID" value="SHO49906.1"/>
    <property type="molecule type" value="Genomic_DNA"/>
</dbReference>
<reference evidence="1 2" key="1">
    <citation type="submission" date="2016-12" db="EMBL/GenBank/DDBJ databases">
        <authorList>
            <person name="Song W.-J."/>
            <person name="Kurnit D.M."/>
        </authorList>
    </citation>
    <scope>NUCLEOTIDE SEQUENCE [LARGE SCALE GENOMIC DNA]</scope>
    <source>
        <strain evidence="1 2">DSM 18488</strain>
    </source>
</reference>
<proteinExistence type="predicted"/>
<dbReference type="STRING" id="1121416.SAMN02745220_03147"/>
<evidence type="ECO:0000313" key="1">
    <source>
        <dbReference type="EMBL" id="SHO49906.1"/>
    </source>
</evidence>
<evidence type="ECO:0000313" key="2">
    <source>
        <dbReference type="Proteomes" id="UP000184603"/>
    </source>
</evidence>
<dbReference type="RefSeq" id="WP_073614620.1">
    <property type="nucleotide sequence ID" value="NZ_FRFE01000016.1"/>
</dbReference>